<dbReference type="EMBL" id="ACKP02000015">
    <property type="protein sequence ID" value="EEX77638.1"/>
    <property type="molecule type" value="Genomic_DNA"/>
</dbReference>
<name>C9LUA7_SELS3</name>
<keyword evidence="2" id="KW-1133">Transmembrane helix</keyword>
<gene>
    <name evidence="3" type="ordered locus">Selsp_1308</name>
    <name evidence="4" type="ORF">SELSPUOL_00914</name>
</gene>
<keyword evidence="6" id="KW-1185">Reference proteome</keyword>
<keyword evidence="2" id="KW-0472">Membrane</keyword>
<dbReference type="RefSeq" id="WP_006192112.1">
    <property type="nucleotide sequence ID" value="NC_015437.1"/>
</dbReference>
<dbReference type="EMBL" id="CP002637">
    <property type="protein sequence ID" value="AEC00267.1"/>
    <property type="molecule type" value="Genomic_DNA"/>
</dbReference>
<dbReference type="STRING" id="546271.Selsp_1308"/>
<keyword evidence="1" id="KW-0175">Coiled coil</keyword>
<reference evidence="4 5" key="1">
    <citation type="submission" date="2009-09" db="EMBL/GenBank/DDBJ databases">
        <authorList>
            <person name="Weinstock G."/>
            <person name="Sodergren E."/>
            <person name="Clifton S."/>
            <person name="Fulton L."/>
            <person name="Fulton B."/>
            <person name="Courtney L."/>
            <person name="Fronick C."/>
            <person name="Harrison M."/>
            <person name="Strong C."/>
            <person name="Farmer C."/>
            <person name="Delahaunty K."/>
            <person name="Markovic C."/>
            <person name="Hall O."/>
            <person name="Minx P."/>
            <person name="Tomlinson C."/>
            <person name="Mitreva M."/>
            <person name="Nelson J."/>
            <person name="Hou S."/>
            <person name="Wollam A."/>
            <person name="Pepin K.H."/>
            <person name="Johnson M."/>
            <person name="Bhonagiri V."/>
            <person name="Nash W.E."/>
            <person name="Warren W."/>
            <person name="Chinwalla A."/>
            <person name="Mardis E.R."/>
            <person name="Wilson R.K."/>
        </authorList>
    </citation>
    <scope>NUCLEOTIDE SEQUENCE [LARGE SCALE GENOMIC DNA]</scope>
    <source>
        <strain evidence="4">ATCC 35185</strain>
        <strain evidence="5">ATCC 35185 / DSM 20758 / VPI D19B-28</strain>
    </source>
</reference>
<dbReference type="OrthoDB" id="1665626at2"/>
<organism evidence="4 5">
    <name type="scientific">Selenomonas sputigena (strain ATCC 35185 / DSM 20758 / CCUG 44933 / VPI D19B-28)</name>
    <dbReference type="NCBI Taxonomy" id="546271"/>
    <lineage>
        <taxon>Bacteria</taxon>
        <taxon>Bacillati</taxon>
        <taxon>Bacillota</taxon>
        <taxon>Negativicutes</taxon>
        <taxon>Selenomonadales</taxon>
        <taxon>Selenomonadaceae</taxon>
        <taxon>Selenomonas</taxon>
    </lineage>
</organism>
<evidence type="ECO:0000313" key="5">
    <source>
        <dbReference type="Proteomes" id="UP000003505"/>
    </source>
</evidence>
<keyword evidence="2" id="KW-0812">Transmembrane</keyword>
<dbReference type="Proteomes" id="UP000003505">
    <property type="component" value="Unassembled WGS sequence"/>
</dbReference>
<evidence type="ECO:0000256" key="2">
    <source>
        <dbReference type="SAM" id="Phobius"/>
    </source>
</evidence>
<evidence type="ECO:0000256" key="1">
    <source>
        <dbReference type="SAM" id="Coils"/>
    </source>
</evidence>
<sequence length="212" mass="23774">MQNIVVQNILTWIRKHKTMIKIGLSLGTLLMFVVFVFWLCGDLVERQKENPAAVTQEQTQDAKALQQQLDISRKNADALRRELAAAQAGQRAPAATYYVNAPTVERAAQTVEKQIKADDPTLPRAAREKSDRTVVTPITKDKEGKELPPNKQKVDIYKVNLRKDHRVKAGATMMDGKAYATVGYEQGRFEALVHLDGARVRGGSVMYNVVEW</sequence>
<dbReference type="HOGENOM" id="CLU_119490_0_0_9"/>
<accession>C9LUA7</accession>
<feature type="transmembrane region" description="Helical" evidence="2">
    <location>
        <begin position="20"/>
        <end position="39"/>
    </location>
</feature>
<dbReference type="AlphaFoldDB" id="C9LUA7"/>
<feature type="coiled-coil region" evidence="1">
    <location>
        <begin position="62"/>
        <end position="89"/>
    </location>
</feature>
<reference evidence="3 6" key="2">
    <citation type="submission" date="2011-04" db="EMBL/GenBank/DDBJ databases">
        <title>The complete genome of Selenomonas sputigena DSM 20758.</title>
        <authorList>
            <consortium name="US DOE Joint Genome Institute (JGI-PGF)"/>
            <person name="Lucas S."/>
            <person name="Copeland A."/>
            <person name="Lapidus A."/>
            <person name="Bruce D."/>
            <person name="Goodwin L."/>
            <person name="Pitluck S."/>
            <person name="Peters L."/>
            <person name="Kyrpides N."/>
            <person name="Mavromatis K."/>
            <person name="Ivanova N."/>
            <person name="Ovchinnikova G."/>
            <person name="Teshima H."/>
            <person name="Detter J.C."/>
            <person name="Tapia R."/>
            <person name="Han C."/>
            <person name="Land M."/>
            <person name="Hauser L."/>
            <person name="Markowitz V."/>
            <person name="Cheng J.-F."/>
            <person name="Hugenholtz P."/>
            <person name="Woyke T."/>
            <person name="Wu D."/>
            <person name="Gronow S."/>
            <person name="Wellnitz S."/>
            <person name="Schneider S."/>
            <person name="Klenk H.-P."/>
            <person name="Eisen J.A."/>
        </authorList>
    </citation>
    <scope>NUCLEOTIDE SEQUENCE [LARGE SCALE GENOMIC DNA]</scope>
    <source>
        <strain evidence="3">ATCC 35185</strain>
        <strain evidence="6">ATCC 35185 / DSM 20758 / VPI D19B-28</strain>
    </source>
</reference>
<protein>
    <recommendedName>
        <fullName evidence="7">Glycoprotease</fullName>
    </recommendedName>
</protein>
<dbReference type="Proteomes" id="UP000011124">
    <property type="component" value="Chromosome"/>
</dbReference>
<evidence type="ECO:0000313" key="3">
    <source>
        <dbReference type="EMBL" id="AEC00267.1"/>
    </source>
</evidence>
<dbReference type="KEGG" id="ssg:Selsp_1308"/>
<proteinExistence type="predicted"/>
<evidence type="ECO:0000313" key="6">
    <source>
        <dbReference type="Proteomes" id="UP000011124"/>
    </source>
</evidence>
<evidence type="ECO:0000313" key="4">
    <source>
        <dbReference type="EMBL" id="EEX77638.1"/>
    </source>
</evidence>
<dbReference type="eggNOG" id="ENOG5032SAJ">
    <property type="taxonomic scope" value="Bacteria"/>
</dbReference>
<evidence type="ECO:0008006" key="7">
    <source>
        <dbReference type="Google" id="ProtNLM"/>
    </source>
</evidence>